<feature type="domain" description="HTH arsR-type" evidence="1">
    <location>
        <begin position="7"/>
        <end position="102"/>
    </location>
</feature>
<dbReference type="InterPro" id="IPR036390">
    <property type="entry name" value="WH_DNA-bd_sf"/>
</dbReference>
<dbReference type="Proteomes" id="UP001596189">
    <property type="component" value="Unassembled WGS sequence"/>
</dbReference>
<dbReference type="Pfam" id="PF01022">
    <property type="entry name" value="HTH_5"/>
    <property type="match status" value="1"/>
</dbReference>
<dbReference type="SMART" id="SM00418">
    <property type="entry name" value="HTH_ARSR"/>
    <property type="match status" value="1"/>
</dbReference>
<dbReference type="InterPro" id="IPR036388">
    <property type="entry name" value="WH-like_DNA-bd_sf"/>
</dbReference>
<name>A0ABW1JCM4_9ACTN</name>
<evidence type="ECO:0000259" key="1">
    <source>
        <dbReference type="PROSITE" id="PS50987"/>
    </source>
</evidence>
<organism evidence="2 3">
    <name type="scientific">Angustibacter luteus</name>
    <dbReference type="NCBI Taxonomy" id="658456"/>
    <lineage>
        <taxon>Bacteria</taxon>
        <taxon>Bacillati</taxon>
        <taxon>Actinomycetota</taxon>
        <taxon>Actinomycetes</taxon>
        <taxon>Kineosporiales</taxon>
        <taxon>Kineosporiaceae</taxon>
    </lineage>
</organism>
<dbReference type="CDD" id="cd00090">
    <property type="entry name" value="HTH_ARSR"/>
    <property type="match status" value="1"/>
</dbReference>
<dbReference type="PROSITE" id="PS50987">
    <property type="entry name" value="HTH_ARSR_2"/>
    <property type="match status" value="1"/>
</dbReference>
<accession>A0ABW1JCM4</accession>
<dbReference type="RefSeq" id="WP_345718096.1">
    <property type="nucleotide sequence ID" value="NZ_BAABFP010000008.1"/>
</dbReference>
<dbReference type="InterPro" id="IPR011991">
    <property type="entry name" value="ArsR-like_HTH"/>
</dbReference>
<protein>
    <submittedName>
        <fullName evidence="2">Winged helix-turn-helix domain-containing protein</fullName>
    </submittedName>
</protein>
<dbReference type="InterPro" id="IPR001845">
    <property type="entry name" value="HTH_ArsR_DNA-bd_dom"/>
</dbReference>
<evidence type="ECO:0000313" key="2">
    <source>
        <dbReference type="EMBL" id="MFC6006618.1"/>
    </source>
</evidence>
<gene>
    <name evidence="2" type="ORF">ACFQDO_05685</name>
</gene>
<sequence length="205" mass="22115">MPESREPQPVRVLSGAQTLRALAHPVRLKLLELVSLRGPLTASQCAALVGESPSSCSFHLRQLAKYGYVEEAPGGTGRNRPWQMTSVSHQWSPAQDSDVAARAAGAALSERFRERTAELHREYAEVAAAFGPQWTEAALDLTGNAYLTVAELAEIQADLLAVMSRYLDRITDPSQRPAGARLVHLAALGFPRADGLEPGMDDSDA</sequence>
<dbReference type="EMBL" id="JBHSRD010000003">
    <property type="protein sequence ID" value="MFC6006618.1"/>
    <property type="molecule type" value="Genomic_DNA"/>
</dbReference>
<dbReference type="SUPFAM" id="SSF46785">
    <property type="entry name" value="Winged helix' DNA-binding domain"/>
    <property type="match status" value="1"/>
</dbReference>
<comment type="caution">
    <text evidence="2">The sequence shown here is derived from an EMBL/GenBank/DDBJ whole genome shotgun (WGS) entry which is preliminary data.</text>
</comment>
<evidence type="ECO:0000313" key="3">
    <source>
        <dbReference type="Proteomes" id="UP001596189"/>
    </source>
</evidence>
<keyword evidence="3" id="KW-1185">Reference proteome</keyword>
<dbReference type="Gene3D" id="1.10.10.10">
    <property type="entry name" value="Winged helix-like DNA-binding domain superfamily/Winged helix DNA-binding domain"/>
    <property type="match status" value="1"/>
</dbReference>
<proteinExistence type="predicted"/>
<reference evidence="3" key="1">
    <citation type="journal article" date="2019" name="Int. J. Syst. Evol. Microbiol.">
        <title>The Global Catalogue of Microorganisms (GCM) 10K type strain sequencing project: providing services to taxonomists for standard genome sequencing and annotation.</title>
        <authorList>
            <consortium name="The Broad Institute Genomics Platform"/>
            <consortium name="The Broad Institute Genome Sequencing Center for Infectious Disease"/>
            <person name="Wu L."/>
            <person name="Ma J."/>
        </authorList>
    </citation>
    <scope>NUCLEOTIDE SEQUENCE [LARGE SCALE GENOMIC DNA]</scope>
    <source>
        <strain evidence="3">KACC 14249</strain>
    </source>
</reference>